<keyword evidence="4" id="KW-0112">Calmodulin-binding</keyword>
<dbReference type="SUPFAM" id="SSF52540">
    <property type="entry name" value="P-loop containing nucleoside triphosphate hydrolases"/>
    <property type="match status" value="6"/>
</dbReference>
<dbReference type="Gene3D" id="1.25.10.10">
    <property type="entry name" value="Leucine-rich Repeat Variant"/>
    <property type="match status" value="1"/>
</dbReference>
<dbReference type="GO" id="GO:0005737">
    <property type="term" value="C:cytoplasm"/>
    <property type="evidence" value="ECO:0007669"/>
    <property type="project" value="UniProtKB-SubCell"/>
</dbReference>
<dbReference type="OrthoDB" id="2148418at2759"/>
<dbReference type="GO" id="GO:0000278">
    <property type="term" value="P:mitotic cell cycle"/>
    <property type="evidence" value="ECO:0007669"/>
    <property type="project" value="TreeGrafter"/>
</dbReference>
<comment type="caution">
    <text evidence="5">The sequence shown here is derived from an EMBL/GenBank/DDBJ whole genome shotgun (WGS) entry which is preliminary data.</text>
</comment>
<evidence type="ECO:0000256" key="1">
    <source>
        <dbReference type="ARBA" id="ARBA00004496"/>
    </source>
</evidence>
<dbReference type="PROSITE" id="PS50096">
    <property type="entry name" value="IQ"/>
    <property type="match status" value="13"/>
</dbReference>
<dbReference type="Gene3D" id="1.20.5.190">
    <property type="match status" value="9"/>
</dbReference>
<dbReference type="PANTHER" id="PTHR22706:SF1">
    <property type="entry name" value="ASSEMBLY FACTOR FOR SPINDLE MICROTUBULES"/>
    <property type="match status" value="1"/>
</dbReference>
<dbReference type="EMBL" id="BMAV01015075">
    <property type="protein sequence ID" value="GFY64102.1"/>
    <property type="molecule type" value="Genomic_DNA"/>
</dbReference>
<dbReference type="PANTHER" id="PTHR22706">
    <property type="entry name" value="ASSEMBLY FACTOR FOR SPINDLE MICROTUBULES"/>
    <property type="match status" value="1"/>
</dbReference>
<dbReference type="GO" id="GO:0005516">
    <property type="term" value="F:calmodulin binding"/>
    <property type="evidence" value="ECO:0007669"/>
    <property type="project" value="UniProtKB-KW"/>
</dbReference>
<dbReference type="InterPro" id="IPR016024">
    <property type="entry name" value="ARM-type_fold"/>
</dbReference>
<dbReference type="Proteomes" id="UP000886998">
    <property type="component" value="Unassembled WGS sequence"/>
</dbReference>
<protein>
    <submittedName>
        <fullName evidence="5">Abnormal spindle-like microcephaly-associated protein homolog</fullName>
    </submittedName>
</protein>
<dbReference type="InterPro" id="IPR000048">
    <property type="entry name" value="IQ_motif_EF-hand-BS"/>
</dbReference>
<keyword evidence="3" id="KW-0677">Repeat</keyword>
<dbReference type="GO" id="GO:0051295">
    <property type="term" value="P:establishment of meiotic spindle localization"/>
    <property type="evidence" value="ECO:0007669"/>
    <property type="project" value="TreeGrafter"/>
</dbReference>
<reference evidence="5" key="1">
    <citation type="submission" date="2020-08" db="EMBL/GenBank/DDBJ databases">
        <title>Multicomponent nature underlies the extraordinary mechanical properties of spider dragline silk.</title>
        <authorList>
            <person name="Kono N."/>
            <person name="Nakamura H."/>
            <person name="Mori M."/>
            <person name="Yoshida Y."/>
            <person name="Ohtoshi R."/>
            <person name="Malay A.D."/>
            <person name="Moran D.A.P."/>
            <person name="Tomita M."/>
            <person name="Numata K."/>
            <person name="Arakawa K."/>
        </authorList>
    </citation>
    <scope>NUCLEOTIDE SEQUENCE</scope>
</reference>
<evidence type="ECO:0000256" key="3">
    <source>
        <dbReference type="ARBA" id="ARBA00022737"/>
    </source>
</evidence>
<keyword evidence="2" id="KW-0963">Cytoplasm</keyword>
<organism evidence="5 6">
    <name type="scientific">Trichonephila inaurata madagascariensis</name>
    <dbReference type="NCBI Taxonomy" id="2747483"/>
    <lineage>
        <taxon>Eukaryota</taxon>
        <taxon>Metazoa</taxon>
        <taxon>Ecdysozoa</taxon>
        <taxon>Arthropoda</taxon>
        <taxon>Chelicerata</taxon>
        <taxon>Arachnida</taxon>
        <taxon>Araneae</taxon>
        <taxon>Araneomorphae</taxon>
        <taxon>Entelegynae</taxon>
        <taxon>Araneoidea</taxon>
        <taxon>Nephilidae</taxon>
        <taxon>Trichonephila</taxon>
        <taxon>Trichonephila inaurata</taxon>
    </lineage>
</organism>
<name>A0A8X7CGP9_9ARAC</name>
<keyword evidence="6" id="KW-1185">Reference proteome</keyword>
<dbReference type="InterPro" id="IPR027417">
    <property type="entry name" value="P-loop_NTPase"/>
</dbReference>
<dbReference type="SUPFAM" id="SSF48371">
    <property type="entry name" value="ARM repeat"/>
    <property type="match status" value="1"/>
</dbReference>
<proteinExistence type="predicted"/>
<comment type="subcellular location">
    <subcellularLocation>
        <location evidence="1">Cytoplasm</location>
    </subcellularLocation>
</comment>
<dbReference type="InterPro" id="IPR051185">
    <property type="entry name" value="ASPM"/>
</dbReference>
<dbReference type="AlphaFoldDB" id="A0A8X7CGP9"/>
<dbReference type="GO" id="GO:0007051">
    <property type="term" value="P:spindle organization"/>
    <property type="evidence" value="ECO:0007669"/>
    <property type="project" value="TreeGrafter"/>
</dbReference>
<dbReference type="SMART" id="SM00015">
    <property type="entry name" value="IQ"/>
    <property type="match status" value="17"/>
</dbReference>
<sequence>MCSEKQKYLVQKVGFVKLQAQFRSHITRKKFLLQKQATMTIQKTFRSYKAKKRFLIMKSSLITIQKYYRGYRLMCMEKKRYLTLKNGFTKFQAQFRAYKARKEFCKQKAAVICIQNAYRTYICRKKFLDLKSSTIKIQKYYRGYQLTCSERQKFITQKIGFIKFQAQFRSHKVRKEFLQQKKAAVTIQKTFRSYITKKKFSVLKSSIIKIQKYYQGYRSMCSEKQKYFIQKNGFLKLQALYRGIKARDNIKILQRNAVIIQSYYRKMIAMKHYRELKQSCIIIQQRYRAQQKMKKQIHKYKKIKKSVIVIQTAVRCYFKRKEYLAMKAAAIKIQSFARMLKCKKNYASIRNRIIFIQQLYHYKYILNLKKKNCIKIQSFWRGYKVRKEFKRKYKAIILIQKYFRQWKKRKLEADSDIYRQRYLQLRISTIKFQRRARIYLQRRTKSAILIQSYIRMWLARLRYKREKAAVKIQAAWRAYKVRQSVTNKDIIKSRQKIKAAILDEYSCLKNRTRRALKILLTDENLRNILTALQNLEVCTRLSSICCERLQQSGGLSVIIQFVRTCNRSVPHQEIIKFSVDILLNLAKCKKTVDSVWAEKHSLNTILNLMHIYREKGLPIFTKCCTLFWIFCLDPEKAEILKRKPPFIEQIQRFYSFSLKRKELEEKRLHSKTVASANAIRFHTINSRESIPIEPDWVLGRSKRREFKDAFTALSALMISLELID</sequence>
<dbReference type="Pfam" id="PF00612">
    <property type="entry name" value="IQ"/>
    <property type="match status" value="15"/>
</dbReference>
<evidence type="ECO:0000256" key="2">
    <source>
        <dbReference type="ARBA" id="ARBA00022490"/>
    </source>
</evidence>
<dbReference type="InterPro" id="IPR011989">
    <property type="entry name" value="ARM-like"/>
</dbReference>
<gene>
    <name evidence="5" type="primary">ASPM</name>
    <name evidence="5" type="ORF">TNIN_68201</name>
</gene>
<evidence type="ECO:0000313" key="5">
    <source>
        <dbReference type="EMBL" id="GFY64102.1"/>
    </source>
</evidence>
<dbReference type="CDD" id="cd23767">
    <property type="entry name" value="IQCD"/>
    <property type="match status" value="1"/>
</dbReference>
<accession>A0A8X7CGP9</accession>
<dbReference type="GO" id="GO:0000922">
    <property type="term" value="C:spindle pole"/>
    <property type="evidence" value="ECO:0007669"/>
    <property type="project" value="TreeGrafter"/>
</dbReference>
<evidence type="ECO:0000256" key="4">
    <source>
        <dbReference type="ARBA" id="ARBA00022860"/>
    </source>
</evidence>
<evidence type="ECO:0000313" key="6">
    <source>
        <dbReference type="Proteomes" id="UP000886998"/>
    </source>
</evidence>